<reference evidence="3" key="1">
    <citation type="submission" date="2023-03" db="EMBL/GenBank/DDBJ databases">
        <title>Mating type loci evolution in Malassezia.</title>
        <authorList>
            <person name="Coelho M.A."/>
        </authorList>
    </citation>
    <scope>NUCLEOTIDE SEQUENCE</scope>
    <source>
        <strain evidence="3">CBS 9557</strain>
    </source>
</reference>
<evidence type="ECO:0000313" key="4">
    <source>
        <dbReference type="Proteomes" id="UP001213623"/>
    </source>
</evidence>
<name>A0AAF0J3T4_9BASI</name>
<dbReference type="Pfam" id="PF03660">
    <property type="entry name" value="PHF5"/>
    <property type="match status" value="1"/>
</dbReference>
<gene>
    <name evidence="3" type="primary">ini1</name>
    <name evidence="3" type="ORF">MNAN1_003351</name>
</gene>
<accession>A0AAF0J3T4</accession>
<evidence type="ECO:0000256" key="2">
    <source>
        <dbReference type="SAM" id="Phobius"/>
    </source>
</evidence>
<proteinExistence type="inferred from homology"/>
<protein>
    <submittedName>
        <fullName evidence="3">Pre-mRNA-splicing factor ini1</fullName>
    </submittedName>
</protein>
<keyword evidence="2" id="KW-1133">Transmembrane helix</keyword>
<dbReference type="PANTHER" id="PTHR13120">
    <property type="entry name" value="PHD FINGER-LIKE DOMAIN-CONTAINING PROTEIN 5A"/>
    <property type="match status" value="1"/>
</dbReference>
<evidence type="ECO:0000313" key="3">
    <source>
        <dbReference type="EMBL" id="WFD28342.1"/>
    </source>
</evidence>
<feature type="transmembrane region" description="Helical" evidence="2">
    <location>
        <begin position="12"/>
        <end position="29"/>
    </location>
</feature>
<dbReference type="AlphaFoldDB" id="A0AAF0J3T4"/>
<dbReference type="InterPro" id="IPR005345">
    <property type="entry name" value="PHF5"/>
</dbReference>
<keyword evidence="4" id="KW-1185">Reference proteome</keyword>
<evidence type="ECO:0000256" key="1">
    <source>
        <dbReference type="ARBA" id="ARBA00008626"/>
    </source>
</evidence>
<organism evidence="3 4">
    <name type="scientific">Malassezia nana</name>
    <dbReference type="NCBI Taxonomy" id="180528"/>
    <lineage>
        <taxon>Eukaryota</taxon>
        <taxon>Fungi</taxon>
        <taxon>Dikarya</taxon>
        <taxon>Basidiomycota</taxon>
        <taxon>Ustilaginomycotina</taxon>
        <taxon>Malasseziomycetes</taxon>
        <taxon>Malasseziales</taxon>
        <taxon>Malasseziaceae</taxon>
        <taxon>Malassezia</taxon>
    </lineage>
</organism>
<sequence>MSNAILETMATNVLFVVGMVFPYVYVLLIQQDAYYCAECTRLEKDRDGCPKTVNIGHARMDAIFTRKMQGM</sequence>
<keyword evidence="2" id="KW-0472">Membrane</keyword>
<dbReference type="GO" id="GO:0000398">
    <property type="term" value="P:mRNA splicing, via spliceosome"/>
    <property type="evidence" value="ECO:0007669"/>
    <property type="project" value="InterPro"/>
</dbReference>
<dbReference type="Proteomes" id="UP001213623">
    <property type="component" value="Chromosome 6"/>
</dbReference>
<comment type="similarity">
    <text evidence="1">Belongs to the PHF5 family.</text>
</comment>
<dbReference type="EMBL" id="CP119897">
    <property type="protein sequence ID" value="WFD28342.1"/>
    <property type="molecule type" value="Genomic_DNA"/>
</dbReference>
<keyword evidence="2" id="KW-0812">Transmembrane</keyword>